<sequence length="162" mass="18116">MPIAFVSDYPPRCCGIATFTHDLCESVAKAGARKYDIFTVAMNDVPGGYPYSPRVRFEVRQSVQADYRLAAEFLNIRQVSAVCLQHEYGIFGGICGAHILALLRRLRRPLVTTLHTVLKEPSDQQLLVLKEIGRLSDRMIVMSDMAGSILQEVYDVPEEKVA</sequence>
<dbReference type="Pfam" id="PF13439">
    <property type="entry name" value="Glyco_transf_4"/>
    <property type="match status" value="1"/>
</dbReference>
<gene>
    <name evidence="2" type="ORF">S03H2_49062</name>
</gene>
<dbReference type="InterPro" id="IPR028098">
    <property type="entry name" value="Glyco_trans_4-like_N"/>
</dbReference>
<evidence type="ECO:0000313" key="2">
    <source>
        <dbReference type="EMBL" id="GAH69414.1"/>
    </source>
</evidence>
<dbReference type="SUPFAM" id="SSF53756">
    <property type="entry name" value="UDP-Glycosyltransferase/glycogen phosphorylase"/>
    <property type="match status" value="1"/>
</dbReference>
<protein>
    <recommendedName>
        <fullName evidence="1">Glycosyltransferase subfamily 4-like N-terminal domain-containing protein</fullName>
    </recommendedName>
</protein>
<accession>X1ITH5</accession>
<proteinExistence type="predicted"/>
<dbReference type="AlphaFoldDB" id="X1ITH5"/>
<name>X1ITH5_9ZZZZ</name>
<feature type="domain" description="Glycosyltransferase subfamily 4-like N-terminal" evidence="1">
    <location>
        <begin position="15"/>
        <end position="161"/>
    </location>
</feature>
<organism evidence="2">
    <name type="scientific">marine sediment metagenome</name>
    <dbReference type="NCBI Taxonomy" id="412755"/>
    <lineage>
        <taxon>unclassified sequences</taxon>
        <taxon>metagenomes</taxon>
        <taxon>ecological metagenomes</taxon>
    </lineage>
</organism>
<dbReference type="EMBL" id="BARU01030977">
    <property type="protein sequence ID" value="GAH69414.1"/>
    <property type="molecule type" value="Genomic_DNA"/>
</dbReference>
<evidence type="ECO:0000259" key="1">
    <source>
        <dbReference type="Pfam" id="PF13439"/>
    </source>
</evidence>
<reference evidence="2" key="1">
    <citation type="journal article" date="2014" name="Front. Microbiol.">
        <title>High frequency of phylogenetically diverse reductive dehalogenase-homologous genes in deep subseafloor sedimentary metagenomes.</title>
        <authorList>
            <person name="Kawai M."/>
            <person name="Futagami T."/>
            <person name="Toyoda A."/>
            <person name="Takaki Y."/>
            <person name="Nishi S."/>
            <person name="Hori S."/>
            <person name="Arai W."/>
            <person name="Tsubouchi T."/>
            <person name="Morono Y."/>
            <person name="Uchiyama I."/>
            <person name="Ito T."/>
            <person name="Fujiyama A."/>
            <person name="Inagaki F."/>
            <person name="Takami H."/>
        </authorList>
    </citation>
    <scope>NUCLEOTIDE SEQUENCE</scope>
    <source>
        <strain evidence="2">Expedition CK06-06</strain>
    </source>
</reference>
<feature type="non-terminal residue" evidence="2">
    <location>
        <position position="162"/>
    </location>
</feature>
<dbReference type="Gene3D" id="3.40.50.2000">
    <property type="entry name" value="Glycogen Phosphorylase B"/>
    <property type="match status" value="1"/>
</dbReference>
<comment type="caution">
    <text evidence="2">The sequence shown here is derived from an EMBL/GenBank/DDBJ whole genome shotgun (WGS) entry which is preliminary data.</text>
</comment>